<evidence type="ECO:0000256" key="1">
    <source>
        <dbReference type="SAM" id="MobiDB-lite"/>
    </source>
</evidence>
<proteinExistence type="predicted"/>
<dbReference type="InterPro" id="IPR010466">
    <property type="entry name" value="DUF1058"/>
</dbReference>
<comment type="caution">
    <text evidence="3">The sequence shown here is derived from an EMBL/GenBank/DDBJ whole genome shotgun (WGS) entry which is preliminary data.</text>
</comment>
<dbReference type="AlphaFoldDB" id="A0A2U2C8Y4"/>
<evidence type="ECO:0000313" key="3">
    <source>
        <dbReference type="EMBL" id="PWE28327.1"/>
    </source>
</evidence>
<feature type="signal peptide" evidence="2">
    <location>
        <begin position="1"/>
        <end position="21"/>
    </location>
</feature>
<dbReference type="OrthoDB" id="9810773at2"/>
<dbReference type="Pfam" id="PF06347">
    <property type="entry name" value="SH3_4"/>
    <property type="match status" value="2"/>
</dbReference>
<feature type="region of interest" description="Disordered" evidence="1">
    <location>
        <begin position="26"/>
        <end position="71"/>
    </location>
</feature>
<sequence length="203" mass="21833">MRNVFAIAVLGVLLGASPLGAAKAQSQASAAPAPDTAPDPAPAPDTAPAPAPAPVQSQPMPSTGPVTNLPLPRFVSIKTSRAFARRGPSETHRVDWIYERRDLPVRVTGEFEHWRRVEDSEGEGGWVHYSLLSGVRTVLVVNDMAALRSRPRPEAPQVAYLEAGVVARIMECDPGWCRVSIDGTRGWISRGDVWGLEPGEVLD</sequence>
<evidence type="ECO:0000256" key="2">
    <source>
        <dbReference type="SAM" id="SignalP"/>
    </source>
</evidence>
<feature type="compositionally biased region" description="Pro residues" evidence="1">
    <location>
        <begin position="35"/>
        <end position="53"/>
    </location>
</feature>
<reference evidence="3 4" key="1">
    <citation type="submission" date="2018-05" db="EMBL/GenBank/DDBJ databases">
        <title>Pararhodobacter marina sp. nov., isolated from deep-sea water of the Indian Ocean.</title>
        <authorList>
            <person name="Lai Q.Sr."/>
            <person name="Liu X."/>
            <person name="Shao Z."/>
        </authorList>
    </citation>
    <scope>NUCLEOTIDE SEQUENCE [LARGE SCALE GENOMIC DNA]</scope>
    <source>
        <strain evidence="3 4">CIC4N-9</strain>
    </source>
</reference>
<gene>
    <name evidence="3" type="ORF">C4N9_13405</name>
</gene>
<name>A0A2U2C8Y4_9RHOB</name>
<feature type="chain" id="PRO_5015732050" description="Aspartyl-trna synthetase" evidence="2">
    <location>
        <begin position="22"/>
        <end position="203"/>
    </location>
</feature>
<dbReference type="EMBL" id="QEYD01000007">
    <property type="protein sequence ID" value="PWE28327.1"/>
    <property type="molecule type" value="Genomic_DNA"/>
</dbReference>
<dbReference type="Gene3D" id="2.30.30.40">
    <property type="entry name" value="SH3 Domains"/>
    <property type="match status" value="1"/>
</dbReference>
<evidence type="ECO:0008006" key="5">
    <source>
        <dbReference type="Google" id="ProtNLM"/>
    </source>
</evidence>
<keyword evidence="2" id="KW-0732">Signal</keyword>
<organism evidence="3 4">
    <name type="scientific">Pararhodobacter marinus</name>
    <dbReference type="NCBI Taxonomy" id="2184063"/>
    <lineage>
        <taxon>Bacteria</taxon>
        <taxon>Pseudomonadati</taxon>
        <taxon>Pseudomonadota</taxon>
        <taxon>Alphaproteobacteria</taxon>
        <taxon>Rhodobacterales</taxon>
        <taxon>Paracoccaceae</taxon>
        <taxon>Pararhodobacter</taxon>
    </lineage>
</organism>
<accession>A0A2U2C8Y4</accession>
<keyword evidence="4" id="KW-1185">Reference proteome</keyword>
<dbReference type="Proteomes" id="UP000244940">
    <property type="component" value="Unassembled WGS sequence"/>
</dbReference>
<evidence type="ECO:0000313" key="4">
    <source>
        <dbReference type="Proteomes" id="UP000244940"/>
    </source>
</evidence>
<protein>
    <recommendedName>
        <fullName evidence="5">Aspartyl-trna synthetase</fullName>
    </recommendedName>
</protein>